<dbReference type="EMBL" id="CAJVQB010014525">
    <property type="protein sequence ID" value="CAG8768966.1"/>
    <property type="molecule type" value="Genomic_DNA"/>
</dbReference>
<dbReference type="PANTHER" id="PTHR23058:SF0">
    <property type="entry name" value="PEROXISOMAL MEMBRANE PROTEIN PEX14"/>
    <property type="match status" value="1"/>
</dbReference>
<evidence type="ECO:0000256" key="4">
    <source>
        <dbReference type="ARBA" id="ARBA00023010"/>
    </source>
</evidence>
<gene>
    <name evidence="12" type="ORF">GMARGA_LOCUS18311</name>
</gene>
<evidence type="ECO:0000256" key="9">
    <source>
        <dbReference type="ARBA" id="ARBA00046271"/>
    </source>
</evidence>
<evidence type="ECO:0000256" key="3">
    <source>
        <dbReference type="ARBA" id="ARBA00022927"/>
    </source>
</evidence>
<comment type="subcellular location">
    <subcellularLocation>
        <location evidence="9 10">Peroxisome membrane</location>
    </subcellularLocation>
</comment>
<feature type="domain" description="Peroxisome membrane anchor protein Pex14p N-terminal" evidence="11">
    <location>
        <begin position="6"/>
        <end position="49"/>
    </location>
</feature>
<name>A0ABN7VGD5_GIGMA</name>
<keyword evidence="2 10" id="KW-0813">Transport</keyword>
<protein>
    <recommendedName>
        <fullName evidence="7 10">Peroxisomal membrane protein PEX14</fullName>
    </recommendedName>
    <alternativeName>
        <fullName evidence="8 10">Peroxin-14</fullName>
    </alternativeName>
</protein>
<keyword evidence="6 10" id="KW-0576">Peroxisome</keyword>
<evidence type="ECO:0000256" key="6">
    <source>
        <dbReference type="ARBA" id="ARBA00023140"/>
    </source>
</evidence>
<evidence type="ECO:0000313" key="13">
    <source>
        <dbReference type="Proteomes" id="UP000789901"/>
    </source>
</evidence>
<proteinExistence type="inferred from homology"/>
<dbReference type="Pfam" id="PF04695">
    <property type="entry name" value="Pex14_N"/>
    <property type="match status" value="1"/>
</dbReference>
<keyword evidence="3 10" id="KW-0653">Protein transport</keyword>
<evidence type="ECO:0000256" key="5">
    <source>
        <dbReference type="ARBA" id="ARBA00023136"/>
    </source>
</evidence>
<keyword evidence="13" id="KW-1185">Reference proteome</keyword>
<evidence type="ECO:0000313" key="12">
    <source>
        <dbReference type="EMBL" id="CAG8768966.1"/>
    </source>
</evidence>
<dbReference type="InterPro" id="IPR025655">
    <property type="entry name" value="PEX14"/>
</dbReference>
<evidence type="ECO:0000259" key="11">
    <source>
        <dbReference type="Pfam" id="PF04695"/>
    </source>
</evidence>
<evidence type="ECO:0000256" key="8">
    <source>
        <dbReference type="ARBA" id="ARBA00029691"/>
    </source>
</evidence>
<organism evidence="12 13">
    <name type="scientific">Gigaspora margarita</name>
    <dbReference type="NCBI Taxonomy" id="4874"/>
    <lineage>
        <taxon>Eukaryota</taxon>
        <taxon>Fungi</taxon>
        <taxon>Fungi incertae sedis</taxon>
        <taxon>Mucoromycota</taxon>
        <taxon>Glomeromycotina</taxon>
        <taxon>Glomeromycetes</taxon>
        <taxon>Diversisporales</taxon>
        <taxon>Gigasporaceae</taxon>
        <taxon>Gigaspora</taxon>
    </lineage>
</organism>
<comment type="caution">
    <text evidence="12">The sequence shown here is derived from an EMBL/GenBank/DDBJ whole genome shotgun (WGS) entry which is preliminary data.</text>
</comment>
<feature type="non-terminal residue" evidence="12">
    <location>
        <position position="1"/>
    </location>
</feature>
<comment type="similarity">
    <text evidence="1 10">Belongs to the peroxin-14 family.</text>
</comment>
<evidence type="ECO:0000256" key="2">
    <source>
        <dbReference type="ARBA" id="ARBA00022448"/>
    </source>
</evidence>
<dbReference type="InterPro" id="IPR006785">
    <property type="entry name" value="Pex14_N"/>
</dbReference>
<evidence type="ECO:0000256" key="7">
    <source>
        <dbReference type="ARBA" id="ARBA00029502"/>
    </source>
</evidence>
<dbReference type="Proteomes" id="UP000789901">
    <property type="component" value="Unassembled WGS sequence"/>
</dbReference>
<keyword evidence="5 10" id="KW-0472">Membrane</keyword>
<evidence type="ECO:0000256" key="1">
    <source>
        <dbReference type="ARBA" id="ARBA00005443"/>
    </source>
</evidence>
<dbReference type="InterPro" id="IPR036388">
    <property type="entry name" value="WH-like_DNA-bd_sf"/>
</dbReference>
<reference evidence="12 13" key="1">
    <citation type="submission" date="2021-06" db="EMBL/GenBank/DDBJ databases">
        <authorList>
            <person name="Kallberg Y."/>
            <person name="Tangrot J."/>
            <person name="Rosling A."/>
        </authorList>
    </citation>
    <scope>NUCLEOTIDE SEQUENCE [LARGE SCALE GENOMIC DNA]</scope>
    <source>
        <strain evidence="12 13">120-4 pot B 10/14</strain>
    </source>
</reference>
<keyword evidence="4" id="KW-0811">Translocation</keyword>
<sequence>SMSAIRPELFQSAVKFLKNSQVKSKPLQKRIKFLEYKGLTSDEIKEALKAANEEDITNDFNDLQGIFNEIFVTERMTFTKPPPIPRFDWKDYFIAAALISGIGYAIADIAKEYIVSFLGTLTTEGLDNDKQSFSNQLTNTTEILDVMKFDTQIIKKNIKEQSFEVKKILKTLDNVLGDLKYYEGKKDKELEILKEDMDSIRDLIPKLFEETEDCQEQSFINLQQELKLLKSLASRKGSQKKIFKSLDSPLSIITNMTPTNSGANSGSPSTPEIKMGTNNIYTITKISVK</sequence>
<comment type="function">
    <text evidence="10">Component of the PEX13-PEX14 docking complex, a translocon channel that specifically mediates the import of peroxisomal cargo proteins bound to PEX5 receptor. The PEX13-PEX14 docking complex forms a large import pore which can be opened to a diameter of about 9 nm. Mechanistically, PEX5 receptor along with cargo proteins associates with the PEX14 subunit of the PEX13-PEX14 docking complex in the cytosol, leading to the insertion of the receptor into the organelle membrane with the concomitant translocation of the cargo into the peroxisome matrix.</text>
</comment>
<dbReference type="Gene3D" id="1.10.10.10">
    <property type="entry name" value="Winged helix-like DNA-binding domain superfamily/Winged helix DNA-binding domain"/>
    <property type="match status" value="1"/>
</dbReference>
<dbReference type="PANTHER" id="PTHR23058">
    <property type="entry name" value="PEROXISOMAL MEMBRANE PROTEIN PEX14"/>
    <property type="match status" value="1"/>
</dbReference>
<accession>A0ABN7VGD5</accession>
<evidence type="ECO:0000256" key="10">
    <source>
        <dbReference type="RuleBase" id="RU367032"/>
    </source>
</evidence>